<protein>
    <submittedName>
        <fullName evidence="3">Uncharacterized protein</fullName>
    </submittedName>
</protein>
<proteinExistence type="predicted"/>
<name>A0AAD8XX93_9STRA</name>
<evidence type="ECO:0000256" key="1">
    <source>
        <dbReference type="SAM" id="Phobius"/>
    </source>
</evidence>
<feature type="transmembrane region" description="Helical" evidence="1">
    <location>
        <begin position="286"/>
        <end position="303"/>
    </location>
</feature>
<accession>A0AAD8XX93</accession>
<feature type="signal peptide" evidence="2">
    <location>
        <begin position="1"/>
        <end position="18"/>
    </location>
</feature>
<evidence type="ECO:0000256" key="2">
    <source>
        <dbReference type="SAM" id="SignalP"/>
    </source>
</evidence>
<feature type="transmembrane region" description="Helical" evidence="1">
    <location>
        <begin position="256"/>
        <end position="274"/>
    </location>
</feature>
<reference evidence="3" key="1">
    <citation type="submission" date="2023-06" db="EMBL/GenBank/DDBJ databases">
        <title>Survivors Of The Sea: Transcriptome response of Skeletonema marinoi to long-term dormancy.</title>
        <authorList>
            <person name="Pinder M.I.M."/>
            <person name="Kourtchenko O."/>
            <person name="Robertson E.K."/>
            <person name="Larsson T."/>
            <person name="Maumus F."/>
            <person name="Osuna-Cruz C.M."/>
            <person name="Vancaester E."/>
            <person name="Stenow R."/>
            <person name="Vandepoele K."/>
            <person name="Ploug H."/>
            <person name="Bruchert V."/>
            <person name="Godhe A."/>
            <person name="Topel M."/>
        </authorList>
    </citation>
    <scope>NUCLEOTIDE SEQUENCE</scope>
    <source>
        <strain evidence="3">R05AC</strain>
    </source>
</reference>
<feature type="transmembrane region" description="Helical" evidence="1">
    <location>
        <begin position="106"/>
        <end position="126"/>
    </location>
</feature>
<feature type="transmembrane region" description="Helical" evidence="1">
    <location>
        <begin position="193"/>
        <end position="211"/>
    </location>
</feature>
<keyword evidence="1" id="KW-0472">Membrane</keyword>
<keyword evidence="4" id="KW-1185">Reference proteome</keyword>
<gene>
    <name evidence="3" type="ORF">QTG54_014296</name>
</gene>
<dbReference type="Proteomes" id="UP001224775">
    <property type="component" value="Unassembled WGS sequence"/>
</dbReference>
<comment type="caution">
    <text evidence="3">The sequence shown here is derived from an EMBL/GenBank/DDBJ whole genome shotgun (WGS) entry which is preliminary data.</text>
</comment>
<keyword evidence="2" id="KW-0732">Signal</keyword>
<organism evidence="3 4">
    <name type="scientific">Skeletonema marinoi</name>
    <dbReference type="NCBI Taxonomy" id="267567"/>
    <lineage>
        <taxon>Eukaryota</taxon>
        <taxon>Sar</taxon>
        <taxon>Stramenopiles</taxon>
        <taxon>Ochrophyta</taxon>
        <taxon>Bacillariophyta</taxon>
        <taxon>Coscinodiscophyceae</taxon>
        <taxon>Thalassiosirophycidae</taxon>
        <taxon>Thalassiosirales</taxon>
        <taxon>Skeletonemataceae</taxon>
        <taxon>Skeletonema</taxon>
        <taxon>Skeletonema marinoi-dohrnii complex</taxon>
    </lineage>
</organism>
<dbReference type="EMBL" id="JATAAI010000035">
    <property type="protein sequence ID" value="KAK1735230.1"/>
    <property type="molecule type" value="Genomic_DNA"/>
</dbReference>
<feature type="chain" id="PRO_5042239233" evidence="2">
    <location>
        <begin position="19"/>
        <end position="304"/>
    </location>
</feature>
<evidence type="ECO:0000313" key="4">
    <source>
        <dbReference type="Proteomes" id="UP001224775"/>
    </source>
</evidence>
<keyword evidence="1" id="KW-0812">Transmembrane</keyword>
<evidence type="ECO:0000313" key="3">
    <source>
        <dbReference type="EMBL" id="KAK1735230.1"/>
    </source>
</evidence>
<sequence>MLWTRCILFLSIFSFSAAARFGSSGRLFAAVTPRRAPVTATALAKSRSTDDILKLRGGAGPLDPSIVVKTASVIAGIQGLVLQFAPVDTSISYGLDEEGSRKPMNALAAAYYGTAIVTWAATAAYLCFVDNATAKGAFTLILCIWMYENLRNMLGKTTEKAGGSSDGVKTFLLIELLSLYGMTQTYSDTVLKILGVFFSLSGLHYILDPAGASKFYNKLEECDDIGKSQMQGIGYGILAQSLVFVAMSFLDYDGLRAVGLGSVSWFILHVYGIVSGKYDKLGILRNPMLFWLAFHAAVIYTTLF</sequence>
<keyword evidence="1" id="KW-1133">Transmembrane helix</keyword>
<dbReference type="AlphaFoldDB" id="A0AAD8XX93"/>